<dbReference type="InterPro" id="IPR036179">
    <property type="entry name" value="Ig-like_dom_sf"/>
</dbReference>
<dbReference type="SUPFAM" id="SSF48726">
    <property type="entry name" value="Immunoglobulin"/>
    <property type="match status" value="4"/>
</dbReference>
<evidence type="ECO:0000256" key="8">
    <source>
        <dbReference type="SAM" id="SignalP"/>
    </source>
</evidence>
<reference evidence="10" key="1">
    <citation type="submission" date="2022-03" db="EMBL/GenBank/DDBJ databases">
        <authorList>
            <person name="Tunstrom K."/>
        </authorList>
    </citation>
    <scope>NUCLEOTIDE SEQUENCE</scope>
</reference>
<dbReference type="InterPro" id="IPR050958">
    <property type="entry name" value="Cell_Adh-Cytoskel_Orgn"/>
</dbReference>
<sequence length="419" mass="46351">MLKLIMFILTVGAVICAPQPEKLPVLKQVPAEVLFRVSENSELVLECATEDMEPGVQYSWLKDGKPFTPNSDVVQRDNEGTLVFKKPAKSDQGQYKCLAKTDLGTASSRTINVRQTYIDVPSVSLKKHKPVEGDVFKLDCAIPNSYPKPEIKWLYQSISDSSISRTILNYRIMLSPLGDLYFTNITKEDASPDHKYVCVAKSPALDGDVVLAEHIIEDIVPGGPKNGELVKLYTSSDMTAKVGDVTMIYCIYGGTPLAYPDWYKDGKNVNNQPADRVTRYNRSGGKRLLIKDTWLSDQGEYTCIVDNEVGKVQNNTIKLTVVSAPQFLKVGQPKLIVKSGQDFTIPCEAAGVPAPELSWSLNAQRLPSERAALEPQSRGNSSSAELRVRRARESDAGYYGCRATNDHGEVYSETLVYVQ</sequence>
<evidence type="ECO:0000256" key="5">
    <source>
        <dbReference type="ARBA" id="ARBA00023319"/>
    </source>
</evidence>
<dbReference type="Pfam" id="PF13927">
    <property type="entry name" value="Ig_3"/>
    <property type="match status" value="1"/>
</dbReference>
<dbReference type="InterPro" id="IPR013783">
    <property type="entry name" value="Ig-like_fold"/>
</dbReference>
<dbReference type="InterPro" id="IPR003598">
    <property type="entry name" value="Ig_sub2"/>
</dbReference>
<dbReference type="GO" id="GO:0005886">
    <property type="term" value="C:plasma membrane"/>
    <property type="evidence" value="ECO:0007669"/>
    <property type="project" value="TreeGrafter"/>
</dbReference>
<keyword evidence="2" id="KW-0964">Secreted</keyword>
<keyword evidence="5" id="KW-0393">Immunoglobulin domain</keyword>
<dbReference type="SMART" id="SM00408">
    <property type="entry name" value="IGc2"/>
    <property type="match status" value="4"/>
</dbReference>
<evidence type="ECO:0000313" key="10">
    <source>
        <dbReference type="EMBL" id="CAH2100563.1"/>
    </source>
</evidence>
<feature type="domain" description="Ig-like" evidence="9">
    <location>
        <begin position="121"/>
        <end position="217"/>
    </location>
</feature>
<dbReference type="InterPro" id="IPR003599">
    <property type="entry name" value="Ig_sub"/>
</dbReference>
<name>A0AAU9URD8_EUPED</name>
<evidence type="ECO:0000256" key="7">
    <source>
        <dbReference type="ARBA" id="ARBA00068688"/>
    </source>
</evidence>
<keyword evidence="3" id="KW-1015">Disulfide bond</keyword>
<evidence type="ECO:0000259" key="9">
    <source>
        <dbReference type="PROSITE" id="PS50835"/>
    </source>
</evidence>
<feature type="chain" id="PRO_5043415092" description="Hemolin" evidence="8">
    <location>
        <begin position="17"/>
        <end position="419"/>
    </location>
</feature>
<accession>A0AAU9URD8</accession>
<evidence type="ECO:0000256" key="2">
    <source>
        <dbReference type="ARBA" id="ARBA00022525"/>
    </source>
</evidence>
<organism evidence="10 11">
    <name type="scientific">Euphydryas editha</name>
    <name type="common">Edith's checkerspot</name>
    <dbReference type="NCBI Taxonomy" id="104508"/>
    <lineage>
        <taxon>Eukaryota</taxon>
        <taxon>Metazoa</taxon>
        <taxon>Ecdysozoa</taxon>
        <taxon>Arthropoda</taxon>
        <taxon>Hexapoda</taxon>
        <taxon>Insecta</taxon>
        <taxon>Pterygota</taxon>
        <taxon>Neoptera</taxon>
        <taxon>Endopterygota</taxon>
        <taxon>Lepidoptera</taxon>
        <taxon>Glossata</taxon>
        <taxon>Ditrysia</taxon>
        <taxon>Papilionoidea</taxon>
        <taxon>Nymphalidae</taxon>
        <taxon>Nymphalinae</taxon>
        <taxon>Euphydryas</taxon>
    </lineage>
</organism>
<dbReference type="InterPro" id="IPR013098">
    <property type="entry name" value="Ig_I-set"/>
</dbReference>
<feature type="signal peptide" evidence="8">
    <location>
        <begin position="1"/>
        <end position="16"/>
    </location>
</feature>
<comment type="subcellular location">
    <subcellularLocation>
        <location evidence="1">Secreted</location>
    </subcellularLocation>
</comment>
<protein>
    <recommendedName>
        <fullName evidence="7">Hemolin</fullName>
    </recommendedName>
</protein>
<proteinExistence type="inferred from homology"/>
<feature type="domain" description="Ig-like" evidence="9">
    <location>
        <begin position="24"/>
        <end position="112"/>
    </location>
</feature>
<evidence type="ECO:0000256" key="6">
    <source>
        <dbReference type="ARBA" id="ARBA00061228"/>
    </source>
</evidence>
<feature type="domain" description="Ig-like" evidence="9">
    <location>
        <begin position="325"/>
        <end position="416"/>
    </location>
</feature>
<feature type="domain" description="Ig-like" evidence="9">
    <location>
        <begin position="224"/>
        <end position="320"/>
    </location>
</feature>
<dbReference type="GO" id="GO:0005576">
    <property type="term" value="C:extracellular region"/>
    <property type="evidence" value="ECO:0007669"/>
    <property type="project" value="UniProtKB-SubCell"/>
</dbReference>
<evidence type="ECO:0000313" key="11">
    <source>
        <dbReference type="Proteomes" id="UP001153954"/>
    </source>
</evidence>
<dbReference type="FunFam" id="2.60.40.10:FF:000032">
    <property type="entry name" value="palladin isoform X1"/>
    <property type="match status" value="1"/>
</dbReference>
<dbReference type="PANTHER" id="PTHR45080:SF34">
    <property type="entry name" value="MYOSIN LIGHT CHAIN KINASE, SMOOTH MUSCLE-LIKE"/>
    <property type="match status" value="1"/>
</dbReference>
<keyword evidence="8" id="KW-0732">Signal</keyword>
<evidence type="ECO:0000256" key="4">
    <source>
        <dbReference type="ARBA" id="ARBA00023180"/>
    </source>
</evidence>
<dbReference type="GO" id="GO:0007156">
    <property type="term" value="P:homophilic cell adhesion via plasma membrane adhesion molecules"/>
    <property type="evidence" value="ECO:0007669"/>
    <property type="project" value="TreeGrafter"/>
</dbReference>
<dbReference type="EMBL" id="CAKOGL010000023">
    <property type="protein sequence ID" value="CAH2100563.1"/>
    <property type="molecule type" value="Genomic_DNA"/>
</dbReference>
<dbReference type="PIRSF" id="PIRSF000615">
    <property type="entry name" value="TyrPK_CSF1-R"/>
    <property type="match status" value="1"/>
</dbReference>
<dbReference type="Pfam" id="PF07679">
    <property type="entry name" value="I-set"/>
    <property type="match status" value="2"/>
</dbReference>
<comment type="similarity">
    <text evidence="6">Belongs to the hemolin family.</text>
</comment>
<keyword evidence="4" id="KW-0325">Glycoprotein</keyword>
<dbReference type="AlphaFoldDB" id="A0AAU9URD8"/>
<gene>
    <name evidence="10" type="ORF">EEDITHA_LOCUS15414</name>
</gene>
<dbReference type="PANTHER" id="PTHR45080">
    <property type="entry name" value="CONTACTIN 5"/>
    <property type="match status" value="1"/>
</dbReference>
<dbReference type="SMART" id="SM00409">
    <property type="entry name" value="IG"/>
    <property type="match status" value="4"/>
</dbReference>
<evidence type="ECO:0000256" key="1">
    <source>
        <dbReference type="ARBA" id="ARBA00004613"/>
    </source>
</evidence>
<dbReference type="Gene3D" id="2.60.40.10">
    <property type="entry name" value="Immunoglobulins"/>
    <property type="match status" value="4"/>
</dbReference>
<dbReference type="InterPro" id="IPR007110">
    <property type="entry name" value="Ig-like_dom"/>
</dbReference>
<comment type="caution">
    <text evidence="10">The sequence shown here is derived from an EMBL/GenBank/DDBJ whole genome shotgun (WGS) entry which is preliminary data.</text>
</comment>
<evidence type="ECO:0000256" key="3">
    <source>
        <dbReference type="ARBA" id="ARBA00023157"/>
    </source>
</evidence>
<keyword evidence="11" id="KW-1185">Reference proteome</keyword>
<dbReference type="Proteomes" id="UP001153954">
    <property type="component" value="Unassembled WGS sequence"/>
</dbReference>
<dbReference type="PROSITE" id="PS50835">
    <property type="entry name" value="IG_LIKE"/>
    <property type="match status" value="4"/>
</dbReference>